<accession>A0AAQ3M736</accession>
<feature type="compositionally biased region" description="Polar residues" evidence="1">
    <location>
        <begin position="616"/>
        <end position="628"/>
    </location>
</feature>
<reference evidence="4 5" key="1">
    <citation type="submission" date="2023-11" db="EMBL/GenBank/DDBJ databases">
        <title>An acidophilic fungus is an integral part of prey digestion in a carnivorous sundew plant.</title>
        <authorList>
            <person name="Tsai I.J."/>
        </authorList>
    </citation>
    <scope>NUCLEOTIDE SEQUENCE [LARGE SCALE GENOMIC DNA]</scope>
    <source>
        <strain evidence="4">169a</strain>
    </source>
</reference>
<name>A0AAQ3M736_9PEZI</name>
<feature type="region of interest" description="Disordered" evidence="1">
    <location>
        <begin position="677"/>
        <end position="755"/>
    </location>
</feature>
<feature type="chain" id="PRO_5043004525" evidence="2">
    <location>
        <begin position="23"/>
        <end position="755"/>
    </location>
</feature>
<sequence>MNVNAAFNAVGLAALFAAPVTAFWRMPCPSRLVMERIDPIVSPGQVASHVHTVSGASGFGFETSYEQLRESACTSCPVKQDLSVYWTPNLYYMAKNGSYINVPQAGDGEGSKGGMTVYYEQRGEGEIEAFPPGLRMLAGTPEQRNATGLQAAPGQAVSFECLNYDLGSNSSLAMPNYKCPQGLRAQIFFPSCWDGIHNDTADHKSHMAYPIGHYDNGRCPDSHPKQLISIFYEVIYQTNLFDDWQDEHPFVFSMGDRTGYGFHGDFINGWNTTALQNATSNCNNLSGKLEDCNVFMEVGLYSAEDCQACMLPPSIDEQVTGVLEKLPGCNEPSSGPELAAKIPCPSTPIGQPETYFTDVTQSLDWMYAGCAHDNVSSRTLQGDFTSSNDMTVKMCVEYCKGKGYSLAGLEWAIQCYCDNEYRTAGSAPKTGVLGNCWQPCAGDSKEVCGGAASLSVYQACENGKPCTNSLFSLSGNSTSPANNPVYSNSPVASSSAAPVQSGSYATLPASDAPVQSPHSQSAVSPVSSSPPSRYSHSVASPPANSAPAHYSYQSSQSSVAPPSPQSEVASSANAPHGPSTSKAPVYYSVRPTVPSSSENGPASSSVAPASSSSAVKPTSCSGSSAQNFSTAGAASTASSVAYGTTLSNSTMSAQNPSLQSLPTYSSTSDASVIASATPASSTDSSTSLPLSSSAAPVEDWNENNLTALATPTTTEAPSRVSSFGAAATASDDCEQTEKKKRHAHHRRGGHGHAHY</sequence>
<gene>
    <name evidence="4" type="ORF">R9X50_00522100</name>
</gene>
<evidence type="ECO:0000256" key="1">
    <source>
        <dbReference type="SAM" id="MobiDB-lite"/>
    </source>
</evidence>
<keyword evidence="2" id="KW-0732">Signal</keyword>
<dbReference type="PROSITE" id="PS51212">
    <property type="entry name" value="WSC"/>
    <property type="match status" value="1"/>
</dbReference>
<feature type="region of interest" description="Disordered" evidence="1">
    <location>
        <begin position="502"/>
        <end position="628"/>
    </location>
</feature>
<dbReference type="Pfam" id="PF01822">
    <property type="entry name" value="WSC"/>
    <property type="match status" value="1"/>
</dbReference>
<dbReference type="PANTHER" id="PTHR43662">
    <property type="match status" value="1"/>
</dbReference>
<protein>
    <submittedName>
        <fullName evidence="4">WSC-domain-containing protein</fullName>
    </submittedName>
</protein>
<feature type="compositionally biased region" description="Low complexity" evidence="1">
    <location>
        <begin position="595"/>
        <end position="615"/>
    </location>
</feature>
<organism evidence="4 5">
    <name type="scientific">Acrodontium crateriforme</name>
    <dbReference type="NCBI Taxonomy" id="150365"/>
    <lineage>
        <taxon>Eukaryota</taxon>
        <taxon>Fungi</taxon>
        <taxon>Dikarya</taxon>
        <taxon>Ascomycota</taxon>
        <taxon>Pezizomycotina</taxon>
        <taxon>Dothideomycetes</taxon>
        <taxon>Dothideomycetidae</taxon>
        <taxon>Mycosphaerellales</taxon>
        <taxon>Teratosphaeriaceae</taxon>
        <taxon>Acrodontium</taxon>
    </lineage>
</organism>
<feature type="compositionally biased region" description="Low complexity" evidence="1">
    <location>
        <begin position="513"/>
        <end position="572"/>
    </location>
</feature>
<dbReference type="Proteomes" id="UP001303373">
    <property type="component" value="Chromosome 8"/>
</dbReference>
<dbReference type="PANTHER" id="PTHR43662:SF3">
    <property type="entry name" value="DOMAIN PROTEIN, PUTATIVE (AFU_ORTHOLOGUE AFUA_6G11970)-RELATED"/>
    <property type="match status" value="1"/>
</dbReference>
<dbReference type="Pfam" id="PF09362">
    <property type="entry name" value="DUF1996"/>
    <property type="match status" value="1"/>
</dbReference>
<feature type="signal peptide" evidence="2">
    <location>
        <begin position="1"/>
        <end position="22"/>
    </location>
</feature>
<evidence type="ECO:0000259" key="3">
    <source>
        <dbReference type="PROSITE" id="PS51212"/>
    </source>
</evidence>
<proteinExistence type="predicted"/>
<dbReference type="SMART" id="SM00321">
    <property type="entry name" value="WSC"/>
    <property type="match status" value="1"/>
</dbReference>
<feature type="compositionally biased region" description="Basic residues" evidence="1">
    <location>
        <begin position="738"/>
        <end position="755"/>
    </location>
</feature>
<feature type="domain" description="WSC" evidence="3">
    <location>
        <begin position="364"/>
        <end position="460"/>
    </location>
</feature>
<dbReference type="InterPro" id="IPR018535">
    <property type="entry name" value="DUF1996"/>
</dbReference>
<dbReference type="InterPro" id="IPR002889">
    <property type="entry name" value="WSC_carb-bd"/>
</dbReference>
<keyword evidence="5" id="KW-1185">Reference proteome</keyword>
<dbReference type="AlphaFoldDB" id="A0AAQ3M736"/>
<feature type="compositionally biased region" description="Low complexity" evidence="1">
    <location>
        <begin position="677"/>
        <end position="717"/>
    </location>
</feature>
<evidence type="ECO:0000313" key="4">
    <source>
        <dbReference type="EMBL" id="WPH02358.1"/>
    </source>
</evidence>
<evidence type="ECO:0000313" key="5">
    <source>
        <dbReference type="Proteomes" id="UP001303373"/>
    </source>
</evidence>
<dbReference type="EMBL" id="CP138587">
    <property type="protein sequence ID" value="WPH02358.1"/>
    <property type="molecule type" value="Genomic_DNA"/>
</dbReference>
<evidence type="ECO:0000256" key="2">
    <source>
        <dbReference type="SAM" id="SignalP"/>
    </source>
</evidence>